<reference evidence="2 3" key="1">
    <citation type="journal article" date="2014" name="Agronomy (Basel)">
        <title>A Draft Genome Sequence for Ensete ventricosum, the Drought-Tolerant Tree Against Hunger.</title>
        <authorList>
            <person name="Harrison J."/>
            <person name="Moore K.A."/>
            <person name="Paszkiewicz K."/>
            <person name="Jones T."/>
            <person name="Grant M."/>
            <person name="Ambacheew D."/>
            <person name="Muzemil S."/>
            <person name="Studholme D.J."/>
        </authorList>
    </citation>
    <scope>NUCLEOTIDE SEQUENCE [LARGE SCALE GENOMIC DNA]</scope>
</reference>
<feature type="region of interest" description="Disordered" evidence="1">
    <location>
        <begin position="53"/>
        <end position="102"/>
    </location>
</feature>
<feature type="compositionally biased region" description="Polar residues" evidence="1">
    <location>
        <begin position="57"/>
        <end position="67"/>
    </location>
</feature>
<feature type="compositionally biased region" description="Polar residues" evidence="1">
    <location>
        <begin position="76"/>
        <end position="86"/>
    </location>
</feature>
<evidence type="ECO:0000313" key="2">
    <source>
        <dbReference type="EMBL" id="RRT57046.1"/>
    </source>
</evidence>
<feature type="compositionally biased region" description="Polar residues" evidence="1">
    <location>
        <begin position="93"/>
        <end position="102"/>
    </location>
</feature>
<evidence type="ECO:0000256" key="1">
    <source>
        <dbReference type="SAM" id="MobiDB-lite"/>
    </source>
</evidence>
<proteinExistence type="predicted"/>
<name>A0A426YZ81_ENSVE</name>
<accession>A0A426YZ81</accession>
<organism evidence="2 3">
    <name type="scientific">Ensete ventricosum</name>
    <name type="common">Abyssinian banana</name>
    <name type="synonym">Musa ensete</name>
    <dbReference type="NCBI Taxonomy" id="4639"/>
    <lineage>
        <taxon>Eukaryota</taxon>
        <taxon>Viridiplantae</taxon>
        <taxon>Streptophyta</taxon>
        <taxon>Embryophyta</taxon>
        <taxon>Tracheophyta</taxon>
        <taxon>Spermatophyta</taxon>
        <taxon>Magnoliopsida</taxon>
        <taxon>Liliopsida</taxon>
        <taxon>Zingiberales</taxon>
        <taxon>Musaceae</taxon>
        <taxon>Ensete</taxon>
    </lineage>
</organism>
<sequence length="139" mass="15124">MLERVKATENQEEPLLEVGDPQCPLRFITEAIEEDEAHPQQAVASTTPLEIIVSGDETPSQSHSTTRSVKRHGSEVDSSALTNNGNEAGESMVPSTQFEGSAWTGEQYSTHATKDSDHGLDEVPVKYARKGKGKLVNDF</sequence>
<dbReference type="EMBL" id="AMZH03009352">
    <property type="protein sequence ID" value="RRT57046.1"/>
    <property type="molecule type" value="Genomic_DNA"/>
</dbReference>
<dbReference type="AlphaFoldDB" id="A0A426YZ81"/>
<protein>
    <submittedName>
        <fullName evidence="2">Uncharacterized protein</fullName>
    </submittedName>
</protein>
<feature type="region of interest" description="Disordered" evidence="1">
    <location>
        <begin position="1"/>
        <end position="21"/>
    </location>
</feature>
<dbReference type="Proteomes" id="UP000287651">
    <property type="component" value="Unassembled WGS sequence"/>
</dbReference>
<comment type="caution">
    <text evidence="2">The sequence shown here is derived from an EMBL/GenBank/DDBJ whole genome shotgun (WGS) entry which is preliminary data.</text>
</comment>
<evidence type="ECO:0000313" key="3">
    <source>
        <dbReference type="Proteomes" id="UP000287651"/>
    </source>
</evidence>
<gene>
    <name evidence="2" type="ORF">B296_00047485</name>
</gene>